<dbReference type="Pfam" id="PF15990">
    <property type="entry name" value="UPF0767"/>
    <property type="match status" value="1"/>
</dbReference>
<dbReference type="InterPro" id="IPR031933">
    <property type="entry name" value="UPF0767"/>
</dbReference>
<evidence type="ECO:0000256" key="2">
    <source>
        <dbReference type="ARBA" id="ARBA00007304"/>
    </source>
</evidence>
<dbReference type="AlphaFoldDB" id="A0A8C3QZG5"/>
<dbReference type="Proteomes" id="UP000694396">
    <property type="component" value="Unplaced"/>
</dbReference>
<keyword evidence="5" id="KW-0472">Membrane</keyword>
<evidence type="ECO:0000256" key="1">
    <source>
        <dbReference type="ARBA" id="ARBA00004167"/>
    </source>
</evidence>
<evidence type="ECO:0000313" key="7">
    <source>
        <dbReference type="Proteomes" id="UP000694396"/>
    </source>
</evidence>
<comment type="subcellular location">
    <subcellularLocation>
        <location evidence="1">Membrane</location>
        <topology evidence="1">Single-pass membrane protein</topology>
    </subcellularLocation>
</comment>
<protein>
    <submittedName>
        <fullName evidence="6">Small integral membrane protein 12</fullName>
    </submittedName>
</protein>
<keyword evidence="7" id="KW-1185">Reference proteome</keyword>
<sequence>MWSVVWAAVRSKAPYVTFPVAFVVGLVGSQLEWFLRGDPPPTAQEEKSISEQREDRKLQEIMGEDVTKPSSCTCCSSPSRPAGGSGLPTPWICSRFGFFRGVKVEAVWT</sequence>
<keyword evidence="3" id="KW-0812">Transmembrane</keyword>
<reference evidence="6" key="2">
    <citation type="submission" date="2025-09" db="UniProtKB">
        <authorList>
            <consortium name="Ensembl"/>
        </authorList>
    </citation>
    <scope>IDENTIFICATION</scope>
</reference>
<dbReference type="PANTHER" id="PTHR28599:SF1">
    <property type="entry name" value="SMALL INTEGRAL MEMBRANE PROTEIN 12"/>
    <property type="match status" value="1"/>
</dbReference>
<reference evidence="6" key="1">
    <citation type="submission" date="2025-08" db="UniProtKB">
        <authorList>
            <consortium name="Ensembl"/>
        </authorList>
    </citation>
    <scope>IDENTIFICATION</scope>
</reference>
<dbReference type="PANTHER" id="PTHR28599">
    <property type="entry name" value="SMALL INTEGRAL MEMBRANE PROTEIN 12"/>
    <property type="match status" value="1"/>
</dbReference>
<accession>A0A8C3QZG5</accession>
<keyword evidence="4" id="KW-1133">Transmembrane helix</keyword>
<dbReference type="GO" id="GO:0016020">
    <property type="term" value="C:membrane"/>
    <property type="evidence" value="ECO:0007669"/>
    <property type="project" value="UniProtKB-SubCell"/>
</dbReference>
<evidence type="ECO:0000256" key="5">
    <source>
        <dbReference type="ARBA" id="ARBA00023136"/>
    </source>
</evidence>
<name>A0A8C3QZG5_9PASS</name>
<dbReference type="Ensembl" id="ENSCRFT00000013783.1">
    <property type="protein sequence ID" value="ENSCRFP00000013326.1"/>
    <property type="gene ID" value="ENSCRFG00000010312.1"/>
</dbReference>
<evidence type="ECO:0000256" key="4">
    <source>
        <dbReference type="ARBA" id="ARBA00022989"/>
    </source>
</evidence>
<proteinExistence type="inferred from homology"/>
<evidence type="ECO:0000313" key="6">
    <source>
        <dbReference type="Ensembl" id="ENSCRFP00000013326.1"/>
    </source>
</evidence>
<evidence type="ECO:0000256" key="3">
    <source>
        <dbReference type="ARBA" id="ARBA00022692"/>
    </source>
</evidence>
<comment type="similarity">
    <text evidence="2">Belongs to the SMIM12 family.</text>
</comment>
<organism evidence="6 7">
    <name type="scientific">Cyanoderma ruficeps</name>
    <name type="common">rufous-capped babbler</name>
    <dbReference type="NCBI Taxonomy" id="181631"/>
    <lineage>
        <taxon>Eukaryota</taxon>
        <taxon>Metazoa</taxon>
        <taxon>Chordata</taxon>
        <taxon>Craniata</taxon>
        <taxon>Vertebrata</taxon>
        <taxon>Euteleostomi</taxon>
        <taxon>Archelosauria</taxon>
        <taxon>Archosauria</taxon>
        <taxon>Dinosauria</taxon>
        <taxon>Saurischia</taxon>
        <taxon>Theropoda</taxon>
        <taxon>Coelurosauria</taxon>
        <taxon>Aves</taxon>
        <taxon>Neognathae</taxon>
        <taxon>Neoaves</taxon>
        <taxon>Telluraves</taxon>
        <taxon>Australaves</taxon>
        <taxon>Passeriformes</taxon>
        <taxon>Sylvioidea</taxon>
        <taxon>Timaliidae</taxon>
        <taxon>Cyanoderma</taxon>
    </lineage>
</organism>